<dbReference type="InterPro" id="IPR003593">
    <property type="entry name" value="AAA+_ATPase"/>
</dbReference>
<dbReference type="RefSeq" id="WP_155712069.1">
    <property type="nucleotide sequence ID" value="NZ_BMWU01000091.1"/>
</dbReference>
<gene>
    <name evidence="5" type="ORF">GJV26_29290</name>
</gene>
<dbReference type="InterPro" id="IPR037257">
    <property type="entry name" value="T2SS_E_N_sf"/>
</dbReference>
<dbReference type="Pfam" id="PF05157">
    <property type="entry name" value="MshEN"/>
    <property type="match status" value="1"/>
</dbReference>
<comment type="similarity">
    <text evidence="1">Belongs to the GSP E family.</text>
</comment>
<keyword evidence="2" id="KW-0547">Nucleotide-binding</keyword>
<keyword evidence="3" id="KW-0067">ATP-binding</keyword>
<dbReference type="Proteomes" id="UP000431684">
    <property type="component" value="Unassembled WGS sequence"/>
</dbReference>
<dbReference type="EMBL" id="WNWM01000002">
    <property type="protein sequence ID" value="MUI16523.1"/>
    <property type="molecule type" value="Genomic_DNA"/>
</dbReference>
<dbReference type="SUPFAM" id="SSF160246">
    <property type="entry name" value="EspE N-terminal domain-like"/>
    <property type="match status" value="1"/>
</dbReference>
<dbReference type="InterPro" id="IPR027417">
    <property type="entry name" value="P-loop_NTPase"/>
</dbReference>
<dbReference type="GO" id="GO:0005524">
    <property type="term" value="F:ATP binding"/>
    <property type="evidence" value="ECO:0007669"/>
    <property type="project" value="UniProtKB-KW"/>
</dbReference>
<dbReference type="PROSITE" id="PS00662">
    <property type="entry name" value="T2SP_E"/>
    <property type="match status" value="1"/>
</dbReference>
<evidence type="ECO:0000313" key="6">
    <source>
        <dbReference type="Proteomes" id="UP000431684"/>
    </source>
</evidence>
<dbReference type="Pfam" id="PF00437">
    <property type="entry name" value="T2SSE"/>
    <property type="match status" value="1"/>
</dbReference>
<feature type="domain" description="Bacterial type II secretion system protein E" evidence="4">
    <location>
        <begin position="378"/>
        <end position="392"/>
    </location>
</feature>
<dbReference type="OrthoDB" id="5790493at2"/>
<evidence type="ECO:0000256" key="3">
    <source>
        <dbReference type="ARBA" id="ARBA00022840"/>
    </source>
</evidence>
<comment type="caution">
    <text evidence="5">The sequence shown here is derived from an EMBL/GenBank/DDBJ whole genome shotgun (WGS) entry which is preliminary data.</text>
</comment>
<dbReference type="PANTHER" id="PTHR30258">
    <property type="entry name" value="TYPE II SECRETION SYSTEM PROTEIN GSPE-RELATED"/>
    <property type="match status" value="1"/>
</dbReference>
<dbReference type="GO" id="GO:0005886">
    <property type="term" value="C:plasma membrane"/>
    <property type="evidence" value="ECO:0007669"/>
    <property type="project" value="TreeGrafter"/>
</dbReference>
<dbReference type="CDD" id="cd01129">
    <property type="entry name" value="PulE-GspE-like"/>
    <property type="match status" value="1"/>
</dbReference>
<name>A0A6I3XPV1_9BURK</name>
<dbReference type="PANTHER" id="PTHR30258:SF2">
    <property type="entry name" value="COMG OPERON PROTEIN 1"/>
    <property type="match status" value="1"/>
</dbReference>
<dbReference type="InterPro" id="IPR007831">
    <property type="entry name" value="T2SS_GspE_N"/>
</dbReference>
<dbReference type="Gene3D" id="3.30.300.160">
    <property type="entry name" value="Type II secretion system, protein E, N-terminal domain"/>
    <property type="match status" value="1"/>
</dbReference>
<evidence type="ECO:0000259" key="4">
    <source>
        <dbReference type="PROSITE" id="PS00662"/>
    </source>
</evidence>
<dbReference type="SMART" id="SM00382">
    <property type="entry name" value="AAA"/>
    <property type="match status" value="1"/>
</dbReference>
<proteinExistence type="inferred from homology"/>
<dbReference type="Gene3D" id="3.30.450.90">
    <property type="match status" value="1"/>
</dbReference>
<protein>
    <submittedName>
        <fullName evidence="5">Secretion system protein E</fullName>
    </submittedName>
</protein>
<sequence>MAEPLKLPIGKLLIDKGVISEDQLRIALIEQRREREPLGKLLVGMGFVTEATIREALSENLNTQSADLNSLVVDAIALKLIPKDVAKRYSVFPIVYERDRDNLVLAMSNTSNIVALDQIHAMLVKGITITPLLVNDSDIARAIDQYYGFELSIDGILQEIETGDSNYQGTSDEYSHPMVRLIDALLADAVQNGASDVHFEPEQSFLRIRYRIDGILRQIRSLHKSYWPAMAVRLKVISNMNIAETRAPQDGRIAIKFSGRQIDFRASAQPTTHGENFVLRVLDRQKGIVPLDGLGLAEHELDVLKLMIARPDGLILVTGPTGSGKTTTLYSILNHINTEGVNIMTLEDPVEYPMNMIRQTSVNESAKLGFADGIRSILRQDPDVILVGEIRDKETADMALAAAMTGHQVYSTLHTNSAVGAIPRLLDIGVIADVLAGNIIGIIAQRLVRRLCMHCREGFEADDLERRLLGLESGDALATRSPVTIYRAVGCERCAHQGYKGRVAIMELLKMNAELDELVARRAAVRELRAAAHAAGFRSLVDDGMRRVLQGVTTIDEISRVVDLTDRLA</sequence>
<dbReference type="AlphaFoldDB" id="A0A6I3XPV1"/>
<organism evidence="5 6">
    <name type="scientific">Pseudoduganella dura</name>
    <dbReference type="NCBI Taxonomy" id="321982"/>
    <lineage>
        <taxon>Bacteria</taxon>
        <taxon>Pseudomonadati</taxon>
        <taxon>Pseudomonadota</taxon>
        <taxon>Betaproteobacteria</taxon>
        <taxon>Burkholderiales</taxon>
        <taxon>Oxalobacteraceae</taxon>
        <taxon>Telluria group</taxon>
        <taxon>Pseudoduganella</taxon>
    </lineage>
</organism>
<dbReference type="SUPFAM" id="SSF52540">
    <property type="entry name" value="P-loop containing nucleoside triphosphate hydrolases"/>
    <property type="match status" value="1"/>
</dbReference>
<dbReference type="InterPro" id="IPR001482">
    <property type="entry name" value="T2SS/T4SS_dom"/>
</dbReference>
<evidence type="ECO:0000256" key="1">
    <source>
        <dbReference type="ARBA" id="ARBA00006611"/>
    </source>
</evidence>
<reference evidence="5 6" key="1">
    <citation type="submission" date="2019-11" db="EMBL/GenBank/DDBJ databases">
        <title>Draft Genome Sequences of Six Type Strains of the Genus Massilia.</title>
        <authorList>
            <person name="Miess H."/>
            <person name="Frediansyah A."/>
            <person name="Goeker M."/>
            <person name="Gross H."/>
        </authorList>
    </citation>
    <scope>NUCLEOTIDE SEQUENCE [LARGE SCALE GENOMIC DNA]</scope>
    <source>
        <strain evidence="5 6">DSM 17513</strain>
    </source>
</reference>
<dbReference type="GO" id="GO:0016887">
    <property type="term" value="F:ATP hydrolysis activity"/>
    <property type="evidence" value="ECO:0007669"/>
    <property type="project" value="TreeGrafter"/>
</dbReference>
<accession>A0A6I3XPV1</accession>
<keyword evidence="6" id="KW-1185">Reference proteome</keyword>
<evidence type="ECO:0000313" key="5">
    <source>
        <dbReference type="EMBL" id="MUI16523.1"/>
    </source>
</evidence>
<dbReference type="Gene3D" id="3.40.50.300">
    <property type="entry name" value="P-loop containing nucleotide triphosphate hydrolases"/>
    <property type="match status" value="1"/>
</dbReference>
<evidence type="ECO:0000256" key="2">
    <source>
        <dbReference type="ARBA" id="ARBA00022741"/>
    </source>
</evidence>